<dbReference type="AlphaFoldDB" id="A0A7W3QK10"/>
<accession>A0A7W3QK10</accession>
<dbReference type="GO" id="GO:0016740">
    <property type="term" value="F:transferase activity"/>
    <property type="evidence" value="ECO:0007669"/>
    <property type="project" value="UniProtKB-KW"/>
</dbReference>
<keyword evidence="2" id="KW-1185">Reference proteome</keyword>
<comment type="caution">
    <text evidence="1">The sequence shown here is derived from an EMBL/GenBank/DDBJ whole genome shotgun (WGS) entry which is preliminary data.</text>
</comment>
<reference evidence="1 2" key="1">
    <citation type="submission" date="2020-08" db="EMBL/GenBank/DDBJ databases">
        <title>Genomic Encyclopedia of Type Strains, Phase IV (KMG-IV): sequencing the most valuable type-strain genomes for metagenomic binning, comparative biology and taxonomic classification.</title>
        <authorList>
            <person name="Goeker M."/>
        </authorList>
    </citation>
    <scope>NUCLEOTIDE SEQUENCE [LARGE SCALE GENOMIC DNA]</scope>
    <source>
        <strain evidence="1 2">DSM 44197</strain>
    </source>
</reference>
<sequence length="50" mass="5859">MTMRMPVVITACSCACGARTDRPGRRCRKCRARARWQRRRAGSRHPDLWN</sequence>
<dbReference type="RefSeq" id="WP_182841916.1">
    <property type="nucleotide sequence ID" value="NZ_BAAALP010000013.1"/>
</dbReference>
<proteinExistence type="predicted"/>
<protein>
    <submittedName>
        <fullName evidence="1">tRNA(Ile2) C34 agmatinyltransferase TiaS</fullName>
    </submittedName>
</protein>
<gene>
    <name evidence="1" type="ORF">HNR61_001096</name>
</gene>
<organism evidence="1 2">
    <name type="scientific">Actinomadura namibiensis</name>
    <dbReference type="NCBI Taxonomy" id="182080"/>
    <lineage>
        <taxon>Bacteria</taxon>
        <taxon>Bacillati</taxon>
        <taxon>Actinomycetota</taxon>
        <taxon>Actinomycetes</taxon>
        <taxon>Streptosporangiales</taxon>
        <taxon>Thermomonosporaceae</taxon>
        <taxon>Actinomadura</taxon>
    </lineage>
</organism>
<dbReference type="Proteomes" id="UP000572680">
    <property type="component" value="Unassembled WGS sequence"/>
</dbReference>
<dbReference type="EMBL" id="JACJIA010000001">
    <property type="protein sequence ID" value="MBA8949498.1"/>
    <property type="molecule type" value="Genomic_DNA"/>
</dbReference>
<evidence type="ECO:0000313" key="1">
    <source>
        <dbReference type="EMBL" id="MBA8949498.1"/>
    </source>
</evidence>
<keyword evidence="1" id="KW-0808">Transferase</keyword>
<evidence type="ECO:0000313" key="2">
    <source>
        <dbReference type="Proteomes" id="UP000572680"/>
    </source>
</evidence>
<name>A0A7W3QK10_ACTNM</name>